<dbReference type="InterPro" id="IPR029063">
    <property type="entry name" value="SAM-dependent_MTases_sf"/>
</dbReference>
<reference evidence="5 6" key="1">
    <citation type="submission" date="2017-03" db="EMBL/GenBank/DDBJ databases">
        <title>Draft genome sequence of Streptomyces scabrisporus NF3, endophyte isolated from Amphipterygium adstringens.</title>
        <authorList>
            <person name="Vazquez M."/>
            <person name="Ceapa C.D."/>
            <person name="Rodriguez Luna D."/>
            <person name="Sanchez Esquivel S."/>
        </authorList>
    </citation>
    <scope>NUCLEOTIDE SEQUENCE [LARGE SCALE GENOMIC DNA]</scope>
    <source>
        <strain evidence="5 6">NF3</strain>
    </source>
</reference>
<dbReference type="Pfam" id="PF13649">
    <property type="entry name" value="Methyltransf_25"/>
    <property type="match status" value="1"/>
</dbReference>
<name>A0A1T3NM34_9ACTN</name>
<dbReference type="PANTHER" id="PTHR43861:SF1">
    <property type="entry name" value="TRANS-ACONITATE 2-METHYLTRANSFERASE"/>
    <property type="match status" value="1"/>
</dbReference>
<dbReference type="STRING" id="159449.B4N89_36110"/>
<keyword evidence="6" id="KW-1185">Reference proteome</keyword>
<sequence length="347" mass="37664">MAVAEGGRAGVVVRGARVPQFVDQPPCRTSVFDSAAGVRRVPDHWRSAAPRPRECRCVASIRGANVPPETKEKMMDSQFDTVVAAYERSMDEMPFREHVEAFSFLKAVGEVAACDVLDLGCGSGLYARRLCHAGAIRVLGMDESSAMVEHARRREEREGLGVEYLAADATDPATGALPGIAGRFDVVTAVYVLPYAPTRAALDGFCATARRALRAEGGRFVAAVLNPEFSTDPEWYRDYGMSLSARPSPVEGTPGHLRAWVGPDVLELDFFRWSRAAHEQALAAAGFDRITWIRPTVSEQGRARYGEAFWANYLACPHALIVDAQAGPRDEPPVDAPAKSIDSATDK</sequence>
<accession>A0A1T3NM34</accession>
<dbReference type="GO" id="GO:0008168">
    <property type="term" value="F:methyltransferase activity"/>
    <property type="evidence" value="ECO:0007669"/>
    <property type="project" value="UniProtKB-KW"/>
</dbReference>
<evidence type="ECO:0000256" key="1">
    <source>
        <dbReference type="ARBA" id="ARBA00022603"/>
    </source>
</evidence>
<dbReference type="SUPFAM" id="SSF53335">
    <property type="entry name" value="S-adenosyl-L-methionine-dependent methyltransferases"/>
    <property type="match status" value="1"/>
</dbReference>
<evidence type="ECO:0000313" key="6">
    <source>
        <dbReference type="Proteomes" id="UP000190037"/>
    </source>
</evidence>
<dbReference type="EMBL" id="MWQN01000003">
    <property type="protein sequence ID" value="OPC77721.1"/>
    <property type="molecule type" value="Genomic_DNA"/>
</dbReference>
<dbReference type="PANTHER" id="PTHR43861">
    <property type="entry name" value="TRANS-ACONITATE 2-METHYLTRANSFERASE-RELATED"/>
    <property type="match status" value="1"/>
</dbReference>
<proteinExistence type="predicted"/>
<feature type="domain" description="Methyltransferase" evidence="4">
    <location>
        <begin position="116"/>
        <end position="217"/>
    </location>
</feature>
<dbReference type="AlphaFoldDB" id="A0A1T3NM34"/>
<organism evidence="5 6">
    <name type="scientific">Embleya scabrispora</name>
    <dbReference type="NCBI Taxonomy" id="159449"/>
    <lineage>
        <taxon>Bacteria</taxon>
        <taxon>Bacillati</taxon>
        <taxon>Actinomycetota</taxon>
        <taxon>Actinomycetes</taxon>
        <taxon>Kitasatosporales</taxon>
        <taxon>Streptomycetaceae</taxon>
        <taxon>Embleya</taxon>
    </lineage>
</organism>
<dbReference type="CDD" id="cd02440">
    <property type="entry name" value="AdoMet_MTases"/>
    <property type="match status" value="1"/>
</dbReference>
<gene>
    <name evidence="5" type="ORF">B4N89_36110</name>
</gene>
<comment type="caution">
    <text evidence="5">The sequence shown here is derived from an EMBL/GenBank/DDBJ whole genome shotgun (WGS) entry which is preliminary data.</text>
</comment>
<evidence type="ECO:0000256" key="2">
    <source>
        <dbReference type="ARBA" id="ARBA00022679"/>
    </source>
</evidence>
<evidence type="ECO:0000259" key="4">
    <source>
        <dbReference type="Pfam" id="PF13649"/>
    </source>
</evidence>
<keyword evidence="1" id="KW-0489">Methyltransferase</keyword>
<dbReference type="GO" id="GO:0032259">
    <property type="term" value="P:methylation"/>
    <property type="evidence" value="ECO:0007669"/>
    <property type="project" value="UniProtKB-KW"/>
</dbReference>
<evidence type="ECO:0000313" key="5">
    <source>
        <dbReference type="EMBL" id="OPC77721.1"/>
    </source>
</evidence>
<protein>
    <recommendedName>
        <fullName evidence="4">Methyltransferase domain-containing protein</fullName>
    </recommendedName>
</protein>
<evidence type="ECO:0000256" key="3">
    <source>
        <dbReference type="SAM" id="MobiDB-lite"/>
    </source>
</evidence>
<keyword evidence="2" id="KW-0808">Transferase</keyword>
<dbReference type="InterPro" id="IPR041698">
    <property type="entry name" value="Methyltransf_25"/>
</dbReference>
<feature type="region of interest" description="Disordered" evidence="3">
    <location>
        <begin position="326"/>
        <end position="347"/>
    </location>
</feature>
<dbReference type="Gene3D" id="3.40.50.150">
    <property type="entry name" value="Vaccinia Virus protein VP39"/>
    <property type="match status" value="1"/>
</dbReference>
<dbReference type="GO" id="GO:0017000">
    <property type="term" value="P:antibiotic biosynthetic process"/>
    <property type="evidence" value="ECO:0007669"/>
    <property type="project" value="UniProtKB-ARBA"/>
</dbReference>
<dbReference type="Proteomes" id="UP000190037">
    <property type="component" value="Unassembled WGS sequence"/>
</dbReference>